<name>A0ABY4ER29_9BACI</name>
<dbReference type="SUPFAM" id="SSF81301">
    <property type="entry name" value="Nucleotidyltransferase"/>
    <property type="match status" value="1"/>
</dbReference>
<dbReference type="Gene3D" id="3.30.460.10">
    <property type="entry name" value="Beta Polymerase, domain 2"/>
    <property type="match status" value="1"/>
</dbReference>
<dbReference type="InterPro" id="IPR043519">
    <property type="entry name" value="NT_sf"/>
</dbReference>
<protein>
    <submittedName>
        <fullName evidence="1">GrpB family protein</fullName>
    </submittedName>
</protein>
<dbReference type="EMBL" id="CP095072">
    <property type="protein sequence ID" value="UOQ46885.1"/>
    <property type="molecule type" value="Genomic_DNA"/>
</dbReference>
<accession>A0ABY4ER29</accession>
<gene>
    <name evidence="1" type="ORF">MUN88_12360</name>
</gene>
<proteinExistence type="predicted"/>
<dbReference type="PANTHER" id="PTHR34822:SF1">
    <property type="entry name" value="GRPB FAMILY PROTEIN"/>
    <property type="match status" value="1"/>
</dbReference>
<organism evidence="1 2">
    <name type="scientific">Gracilibacillus caseinilyticus</name>
    <dbReference type="NCBI Taxonomy" id="2932256"/>
    <lineage>
        <taxon>Bacteria</taxon>
        <taxon>Bacillati</taxon>
        <taxon>Bacillota</taxon>
        <taxon>Bacilli</taxon>
        <taxon>Bacillales</taxon>
        <taxon>Bacillaceae</taxon>
        <taxon>Gracilibacillus</taxon>
    </lineage>
</organism>
<evidence type="ECO:0000313" key="2">
    <source>
        <dbReference type="Proteomes" id="UP000831782"/>
    </source>
</evidence>
<evidence type="ECO:0000313" key="1">
    <source>
        <dbReference type="EMBL" id="UOQ46885.1"/>
    </source>
</evidence>
<keyword evidence="2" id="KW-1185">Reference proteome</keyword>
<sequence length="175" mass="20660">MLGVNKGEVKLDPPSEDWKNLFQIEQKLLHTITGADIVDMQHIGSTSIQHISAKPIIDMLIGVNDLKRIEHFGRTKLKNHGYYHLSKVRVEGKEVFAKFSNMEKLTKTHILHVVKYQGPLWNQLTYFRDYMNANREKAKEYEALKQELAWKYPNDERSYTMEKKKFVDRIIRDLQ</sequence>
<dbReference type="RefSeq" id="WP_244715460.1">
    <property type="nucleotide sequence ID" value="NZ_CP095072.1"/>
</dbReference>
<reference evidence="1 2" key="1">
    <citation type="submission" date="2022-04" db="EMBL/GenBank/DDBJ databases">
        <title>Gracilibacillus sp. isolated from saltern.</title>
        <authorList>
            <person name="Won M."/>
            <person name="Lee C.-M."/>
            <person name="Woen H.-Y."/>
            <person name="Kwon S.-W."/>
        </authorList>
    </citation>
    <scope>NUCLEOTIDE SEQUENCE [LARGE SCALE GENOMIC DNA]</scope>
    <source>
        <strain evidence="1 2">SSWR10-1</strain>
    </source>
</reference>
<dbReference type="PANTHER" id="PTHR34822">
    <property type="entry name" value="GRPB DOMAIN PROTEIN (AFU_ORTHOLOGUE AFUA_1G01530)"/>
    <property type="match status" value="1"/>
</dbReference>
<dbReference type="Pfam" id="PF04229">
    <property type="entry name" value="GrpB"/>
    <property type="match status" value="1"/>
</dbReference>
<dbReference type="Proteomes" id="UP000831782">
    <property type="component" value="Chromosome"/>
</dbReference>
<dbReference type="InterPro" id="IPR007344">
    <property type="entry name" value="GrpB/CoaE"/>
</dbReference>